<feature type="modified residue" description="4-aspartylphosphate" evidence="2">
    <location>
        <position position="53"/>
    </location>
</feature>
<feature type="domain" description="Response regulatory" evidence="3">
    <location>
        <begin position="4"/>
        <end position="120"/>
    </location>
</feature>
<gene>
    <name evidence="4" type="ORF">LNKW23_29530</name>
</gene>
<dbReference type="Pfam" id="PF00072">
    <property type="entry name" value="Response_reg"/>
    <property type="match status" value="1"/>
</dbReference>
<name>A0ABQ6LRH8_9RHOB</name>
<evidence type="ECO:0000256" key="1">
    <source>
        <dbReference type="ARBA" id="ARBA00022553"/>
    </source>
</evidence>
<reference evidence="4 5" key="1">
    <citation type="submission" date="2023-04" db="EMBL/GenBank/DDBJ databases">
        <title>Marinoamorphus aggregata gen. nov., sp. Nov., isolate from tissue of brittle star Ophioplocus japonicus.</title>
        <authorList>
            <person name="Kawano K."/>
            <person name="Sawayama S."/>
            <person name="Nakagawa S."/>
        </authorList>
    </citation>
    <scope>NUCLEOTIDE SEQUENCE [LARGE SCALE GENOMIC DNA]</scope>
    <source>
        <strain evidence="4 5">NKW23</strain>
    </source>
</reference>
<dbReference type="EMBL" id="BSYI01000023">
    <property type="protein sequence ID" value="GMG83740.1"/>
    <property type="molecule type" value="Genomic_DNA"/>
</dbReference>
<evidence type="ECO:0000256" key="2">
    <source>
        <dbReference type="PROSITE-ProRule" id="PRU00169"/>
    </source>
</evidence>
<dbReference type="PANTHER" id="PTHR44591:SF25">
    <property type="entry name" value="CHEMOTAXIS TWO-COMPONENT RESPONSE REGULATOR"/>
    <property type="match status" value="1"/>
</dbReference>
<evidence type="ECO:0000313" key="5">
    <source>
        <dbReference type="Proteomes" id="UP001239909"/>
    </source>
</evidence>
<dbReference type="InterPro" id="IPR011006">
    <property type="entry name" value="CheY-like_superfamily"/>
</dbReference>
<keyword evidence="1 2" id="KW-0597">Phosphoprotein</keyword>
<dbReference type="InterPro" id="IPR050595">
    <property type="entry name" value="Bact_response_regulator"/>
</dbReference>
<evidence type="ECO:0000313" key="4">
    <source>
        <dbReference type="EMBL" id="GMG83740.1"/>
    </source>
</evidence>
<keyword evidence="5" id="KW-1185">Reference proteome</keyword>
<dbReference type="SMART" id="SM00448">
    <property type="entry name" value="REC"/>
    <property type="match status" value="1"/>
</dbReference>
<comment type="caution">
    <text evidence="4">The sequence shown here is derived from an EMBL/GenBank/DDBJ whole genome shotgun (WGS) entry which is preliminary data.</text>
</comment>
<protein>
    <submittedName>
        <fullName evidence="4">Response regulator</fullName>
    </submittedName>
</protein>
<proteinExistence type="predicted"/>
<dbReference type="PANTHER" id="PTHR44591">
    <property type="entry name" value="STRESS RESPONSE REGULATOR PROTEIN 1"/>
    <property type="match status" value="1"/>
</dbReference>
<dbReference type="Gene3D" id="3.40.50.2300">
    <property type="match status" value="1"/>
</dbReference>
<dbReference type="RefSeq" id="WP_285672533.1">
    <property type="nucleotide sequence ID" value="NZ_BSYI01000023.1"/>
</dbReference>
<dbReference type="InterPro" id="IPR001789">
    <property type="entry name" value="Sig_transdc_resp-reg_receiver"/>
</dbReference>
<evidence type="ECO:0000259" key="3">
    <source>
        <dbReference type="PROSITE" id="PS50110"/>
    </source>
</evidence>
<sequence length="121" mass="13434">MSKTILAVDDSRSIRDMVRFALEPLGYQILDAEDGVEGLSQLESNKVDLVITDLNMPNMNGLDFIANVRRESRYQGLPMVMLTTEGQADTMRAGKKAGASGWIVKPFNELQLELTVKKFIG</sequence>
<dbReference type="Proteomes" id="UP001239909">
    <property type="component" value="Unassembled WGS sequence"/>
</dbReference>
<accession>A0ABQ6LRH8</accession>
<dbReference type="SUPFAM" id="SSF52172">
    <property type="entry name" value="CheY-like"/>
    <property type="match status" value="1"/>
</dbReference>
<dbReference type="PROSITE" id="PS50110">
    <property type="entry name" value="RESPONSE_REGULATORY"/>
    <property type="match status" value="1"/>
</dbReference>
<organism evidence="4 5">
    <name type="scientific">Paralimibaculum aggregatum</name>
    <dbReference type="NCBI Taxonomy" id="3036245"/>
    <lineage>
        <taxon>Bacteria</taxon>
        <taxon>Pseudomonadati</taxon>
        <taxon>Pseudomonadota</taxon>
        <taxon>Alphaproteobacteria</taxon>
        <taxon>Rhodobacterales</taxon>
        <taxon>Paracoccaceae</taxon>
        <taxon>Paralimibaculum</taxon>
    </lineage>
</organism>